<evidence type="ECO:0000256" key="4">
    <source>
        <dbReference type="ARBA" id="ARBA00022737"/>
    </source>
</evidence>
<comment type="caution">
    <text evidence="18">The sequence shown here is derived from an EMBL/GenBank/DDBJ whole genome shotgun (WGS) entry which is preliminary data.</text>
</comment>
<name>A0ABD5ISZ6_9BACL</name>
<dbReference type="PROSITE" id="PS50893">
    <property type="entry name" value="ABC_TRANSPORTER_2"/>
    <property type="match status" value="2"/>
</dbReference>
<dbReference type="AlphaFoldDB" id="A0ABD5ISZ6"/>
<keyword evidence="8" id="KW-0863">Zinc-finger</keyword>
<evidence type="ECO:0000256" key="15">
    <source>
        <dbReference type="ARBA" id="ARBA00039316"/>
    </source>
</evidence>
<dbReference type="GO" id="GO:0004518">
    <property type="term" value="F:nuclease activity"/>
    <property type="evidence" value="ECO:0007669"/>
    <property type="project" value="UniProtKB-KW"/>
</dbReference>
<evidence type="ECO:0000256" key="3">
    <source>
        <dbReference type="ARBA" id="ARBA00022723"/>
    </source>
</evidence>
<accession>A0ABD5ISZ6</accession>
<evidence type="ECO:0000256" key="1">
    <source>
        <dbReference type="ARBA" id="ARBA00004496"/>
    </source>
</evidence>
<dbReference type="PANTHER" id="PTHR43152">
    <property type="entry name" value="UVRABC SYSTEM PROTEIN A"/>
    <property type="match status" value="1"/>
</dbReference>
<evidence type="ECO:0000256" key="2">
    <source>
        <dbReference type="ARBA" id="ARBA00022490"/>
    </source>
</evidence>
<keyword evidence="6" id="KW-0227">DNA damage</keyword>
<dbReference type="InterPro" id="IPR003439">
    <property type="entry name" value="ABC_transporter-like_ATP-bd"/>
</dbReference>
<keyword evidence="7" id="KW-0228">DNA excision</keyword>
<feature type="domain" description="ABC transporter" evidence="17">
    <location>
        <begin position="483"/>
        <end position="817"/>
    </location>
</feature>
<dbReference type="PANTHER" id="PTHR43152:SF3">
    <property type="entry name" value="UVRABC SYSTEM PROTEIN A"/>
    <property type="match status" value="1"/>
</dbReference>
<keyword evidence="4" id="KW-0677">Repeat</keyword>
<evidence type="ECO:0000256" key="13">
    <source>
        <dbReference type="ARBA" id="ARBA00023204"/>
    </source>
</evidence>
<dbReference type="RefSeq" id="WP_328217211.1">
    <property type="nucleotide sequence ID" value="NZ_JARTLI010000004.1"/>
</dbReference>
<dbReference type="Pfam" id="PF17755">
    <property type="entry name" value="UvrA_DNA-bind"/>
    <property type="match status" value="1"/>
</dbReference>
<evidence type="ECO:0000256" key="14">
    <source>
        <dbReference type="ARBA" id="ARBA00038000"/>
    </source>
</evidence>
<keyword evidence="10" id="KW-0067">ATP-binding</keyword>
<dbReference type="GO" id="GO:0008270">
    <property type="term" value="F:zinc ion binding"/>
    <property type="evidence" value="ECO:0007669"/>
    <property type="project" value="UniProtKB-KW"/>
</dbReference>
<keyword evidence="13" id="KW-0234">DNA repair</keyword>
<dbReference type="InterPro" id="IPR027417">
    <property type="entry name" value="P-loop_NTPase"/>
</dbReference>
<evidence type="ECO:0000313" key="18">
    <source>
        <dbReference type="EMBL" id="MED5050998.1"/>
    </source>
</evidence>
<evidence type="ECO:0000256" key="6">
    <source>
        <dbReference type="ARBA" id="ARBA00022763"/>
    </source>
</evidence>
<dbReference type="Gene3D" id="3.40.50.300">
    <property type="entry name" value="P-loop containing nucleotide triphosphate hydrolases"/>
    <property type="match status" value="2"/>
</dbReference>
<gene>
    <name evidence="18" type="primary">uvrA</name>
    <name evidence="18" type="ORF">P9850_03805</name>
</gene>
<dbReference type="SUPFAM" id="SSF52540">
    <property type="entry name" value="P-loop containing nucleoside triphosphate hydrolases"/>
    <property type="match status" value="2"/>
</dbReference>
<evidence type="ECO:0000256" key="10">
    <source>
        <dbReference type="ARBA" id="ARBA00022840"/>
    </source>
</evidence>
<dbReference type="Gene3D" id="1.20.1580.10">
    <property type="entry name" value="ABC transporter ATPase like domain"/>
    <property type="match status" value="2"/>
</dbReference>
<dbReference type="InterPro" id="IPR017871">
    <property type="entry name" value="ABC_transporter-like_CS"/>
</dbReference>
<dbReference type="GO" id="GO:0005524">
    <property type="term" value="F:ATP binding"/>
    <property type="evidence" value="ECO:0007669"/>
    <property type="project" value="UniProtKB-KW"/>
</dbReference>
<evidence type="ECO:0000256" key="12">
    <source>
        <dbReference type="ARBA" id="ARBA00023125"/>
    </source>
</evidence>
<keyword evidence="2" id="KW-0963">Cytoplasm</keyword>
<keyword evidence="3" id="KW-0479">Metal-binding</keyword>
<evidence type="ECO:0000256" key="16">
    <source>
        <dbReference type="ARBA" id="ARBA00042156"/>
    </source>
</evidence>
<evidence type="ECO:0000256" key="5">
    <source>
        <dbReference type="ARBA" id="ARBA00022741"/>
    </source>
</evidence>
<dbReference type="InterPro" id="IPR041552">
    <property type="entry name" value="UvrA_DNA-bd"/>
</dbReference>
<reference evidence="18 19" key="1">
    <citation type="submission" date="2023-03" db="EMBL/GenBank/DDBJ databases">
        <title>Bacillus Genome Sequencing.</title>
        <authorList>
            <person name="Dunlap C."/>
        </authorList>
    </citation>
    <scope>NUCLEOTIDE SEQUENCE [LARGE SCALE GENOMIC DNA]</scope>
    <source>
        <strain evidence="18 19">NRS-38</strain>
    </source>
</reference>
<evidence type="ECO:0000256" key="7">
    <source>
        <dbReference type="ARBA" id="ARBA00022769"/>
    </source>
</evidence>
<protein>
    <recommendedName>
        <fullName evidence="15">UvrABC system protein A</fullName>
    </recommendedName>
    <alternativeName>
        <fullName evidence="16">Excinuclease ABC subunit A</fullName>
    </alternativeName>
</protein>
<sequence length="817" mass="90480">MHDHIMIKGARENNLKNISVNIPKNKLVVLTGPSGSGKSSLAMETLNQECQRQYMESLGMTVDFIKKPKVDFMIGLSPSISISQQITNRNPRSTVGTVTGMYTYLRLIYEKLGERKCPTCETPILPMVENEANVGETLQSVSCPNCYRQLEKFTISHFSFNTPQGACPTCDGLGKVNDIQVDLVFDEEASLKEQCVRIWNSTYGEYQKQVFKAACDYYGIPIDEDRPLKHFSDEQRALLFYGVESKEFTTYFPDKKPPKTVAAGKFEGVLTGMRRRYNEKGGNSGEAHLFYSRQCPDCEGKRLKKESREVVVAGVPITDLTNISLEELLSWAQSLQKALSSDKLEIVESFLQSLIVKIERVIHVGLGYLSLDRQTITLSGGEAQRLRLATVIGSALTGVLYILDEPTAGLHPRDTKGLVQVMKQLRDFGNTLLVIEHDVDVMKEADYIIDMGPSAGHLGGAVVGEGTLLELMEQESSVTGAFLRNRSERKCQRRKGTGEYLTVYHAHKHNLKNITVSFPLGCLVSVTGVSGSGKSTLVFDVLAEGESGVHQGCEKIIGFEAIDKMITVGQSPLSRMKRSNIATYTDVFTHIRNLYANLPEAKNNHLSAKDFSFNSPGGRCENCQGMGMVSLVMHFLPEQEVECPVCRGKRFEEKVLKAKYKGYSISDILDLSIEESLPIFEDHRKISSVIQLLCEIGLGYLKWGQSLTTLSGGEGQRLKLAKELKNQTTNRTLFLLDEPTVGLHPADVHKLLVLLHKLVDAGNTVIVVEHNSEIIRSSDWVIDLGPEGGNDGGMVMAEGTPEEIASNPNSYTGRFLI</sequence>
<keyword evidence="12" id="KW-0238">DNA-binding</keyword>
<organism evidence="18 19">
    <name type="scientific">Anoxybacteroides rupiense</name>
    <dbReference type="NCBI Taxonomy" id="311460"/>
    <lineage>
        <taxon>Bacteria</taxon>
        <taxon>Bacillati</taxon>
        <taxon>Bacillota</taxon>
        <taxon>Bacilli</taxon>
        <taxon>Bacillales</taxon>
        <taxon>Anoxybacillaceae</taxon>
        <taxon>Anoxybacteroides</taxon>
    </lineage>
</organism>
<dbReference type="GO" id="GO:0006281">
    <property type="term" value="P:DNA repair"/>
    <property type="evidence" value="ECO:0007669"/>
    <property type="project" value="UniProtKB-KW"/>
</dbReference>
<dbReference type="InterPro" id="IPR004602">
    <property type="entry name" value="UvrA"/>
</dbReference>
<comment type="subcellular location">
    <subcellularLocation>
        <location evidence="1">Cytoplasm</location>
    </subcellularLocation>
</comment>
<feature type="domain" description="ABC transporter" evidence="17">
    <location>
        <begin position="243"/>
        <end position="484"/>
    </location>
</feature>
<evidence type="ECO:0000313" key="19">
    <source>
        <dbReference type="Proteomes" id="UP001339962"/>
    </source>
</evidence>
<evidence type="ECO:0000256" key="8">
    <source>
        <dbReference type="ARBA" id="ARBA00022771"/>
    </source>
</evidence>
<proteinExistence type="inferred from homology"/>
<dbReference type="Proteomes" id="UP001339962">
    <property type="component" value="Unassembled WGS sequence"/>
</dbReference>
<evidence type="ECO:0000256" key="9">
    <source>
        <dbReference type="ARBA" id="ARBA00022833"/>
    </source>
</evidence>
<evidence type="ECO:0000259" key="17">
    <source>
        <dbReference type="PROSITE" id="PS50893"/>
    </source>
</evidence>
<dbReference type="GO" id="GO:0003677">
    <property type="term" value="F:DNA binding"/>
    <property type="evidence" value="ECO:0007669"/>
    <property type="project" value="UniProtKB-KW"/>
</dbReference>
<keyword evidence="9" id="KW-0862">Zinc</keyword>
<dbReference type="EMBL" id="JARTLI010000004">
    <property type="protein sequence ID" value="MED5050998.1"/>
    <property type="molecule type" value="Genomic_DNA"/>
</dbReference>
<keyword evidence="11" id="KW-0267">Excision nuclease</keyword>
<dbReference type="Gene3D" id="1.10.8.280">
    <property type="entry name" value="ABC transporter ATPase domain-like"/>
    <property type="match status" value="1"/>
</dbReference>
<comment type="similarity">
    <text evidence="14">Belongs to the ABC transporter superfamily. UvrA family.</text>
</comment>
<keyword evidence="5" id="KW-0547">Nucleotide-binding</keyword>
<dbReference type="GO" id="GO:0005737">
    <property type="term" value="C:cytoplasm"/>
    <property type="evidence" value="ECO:0007669"/>
    <property type="project" value="UniProtKB-SubCell"/>
</dbReference>
<dbReference type="PROSITE" id="PS00211">
    <property type="entry name" value="ABC_TRANSPORTER_1"/>
    <property type="match status" value="1"/>
</dbReference>
<dbReference type="NCBIfam" id="TIGR00630">
    <property type="entry name" value="uvra"/>
    <property type="match status" value="1"/>
</dbReference>
<evidence type="ECO:0000256" key="11">
    <source>
        <dbReference type="ARBA" id="ARBA00022881"/>
    </source>
</evidence>